<organism evidence="2 3">
    <name type="scientific">Desulfonema ishimotonii</name>
    <dbReference type="NCBI Taxonomy" id="45657"/>
    <lineage>
        <taxon>Bacteria</taxon>
        <taxon>Pseudomonadati</taxon>
        <taxon>Thermodesulfobacteriota</taxon>
        <taxon>Desulfobacteria</taxon>
        <taxon>Desulfobacterales</taxon>
        <taxon>Desulfococcaceae</taxon>
        <taxon>Desulfonema</taxon>
    </lineage>
</organism>
<keyword evidence="3" id="KW-1185">Reference proteome</keyword>
<comment type="caution">
    <text evidence="2">The sequence shown here is derived from an EMBL/GenBank/DDBJ whole genome shotgun (WGS) entry which is preliminary data.</text>
</comment>
<name>A0A401G2B9_9BACT</name>
<dbReference type="RefSeq" id="WP_124330452.1">
    <property type="nucleotide sequence ID" value="NZ_BEXT01000001.1"/>
</dbReference>
<evidence type="ECO:0000313" key="2">
    <source>
        <dbReference type="EMBL" id="GBC63379.1"/>
    </source>
</evidence>
<dbReference type="PRINTS" id="PR01994">
    <property type="entry name" value="ANTIREPRESSR"/>
</dbReference>
<gene>
    <name evidence="2" type="ORF">DENIS_4373</name>
</gene>
<reference evidence="3" key="1">
    <citation type="submission" date="2017-11" db="EMBL/GenBank/DDBJ databases">
        <authorList>
            <person name="Watanabe M."/>
            <person name="Kojima H."/>
        </authorList>
    </citation>
    <scope>NUCLEOTIDE SEQUENCE [LARGE SCALE GENOMIC DNA]</scope>
    <source>
        <strain evidence="3">Tokyo 01</strain>
    </source>
</reference>
<proteinExistence type="predicted"/>
<dbReference type="InterPro" id="IPR018875">
    <property type="entry name" value="Antirepressor_Ant_N"/>
</dbReference>
<evidence type="ECO:0000313" key="3">
    <source>
        <dbReference type="Proteomes" id="UP000288096"/>
    </source>
</evidence>
<feature type="domain" description="Antirepressor protein ant N-terminal" evidence="1">
    <location>
        <begin position="19"/>
        <end position="119"/>
    </location>
</feature>
<dbReference type="EMBL" id="BEXT01000001">
    <property type="protein sequence ID" value="GBC63379.1"/>
    <property type="molecule type" value="Genomic_DNA"/>
</dbReference>
<dbReference type="AlphaFoldDB" id="A0A401G2B9"/>
<reference evidence="3" key="2">
    <citation type="submission" date="2019-01" db="EMBL/GenBank/DDBJ databases">
        <title>Genome sequence of Desulfonema ishimotonii strain Tokyo 01.</title>
        <authorList>
            <person name="Fukui M."/>
        </authorList>
    </citation>
    <scope>NUCLEOTIDE SEQUENCE [LARGE SCALE GENOMIC DNA]</scope>
    <source>
        <strain evidence="3">Tokyo 01</strain>
    </source>
</reference>
<dbReference type="OrthoDB" id="5472243at2"/>
<sequence>MNNSLISQAQAENQPIPATVKFHDHDLITIEKDGTYFVALKPICEGIGLDWESQRQLIQRDLVLKEGTCIIQVPSAGGLQEAVCLPLHYLNGWLFKINASRYRGGRRETIIQYQKECYTQRRHNLRFCYSERM</sequence>
<protein>
    <recommendedName>
        <fullName evidence="1">Antirepressor protein ant N-terminal domain-containing protein</fullName>
    </recommendedName>
</protein>
<dbReference type="Pfam" id="PF10547">
    <property type="entry name" value="P22_AR_N"/>
    <property type="match status" value="1"/>
</dbReference>
<evidence type="ECO:0000259" key="1">
    <source>
        <dbReference type="Pfam" id="PF10547"/>
    </source>
</evidence>
<dbReference type="Proteomes" id="UP000288096">
    <property type="component" value="Unassembled WGS sequence"/>
</dbReference>
<accession>A0A401G2B9</accession>